<protein>
    <submittedName>
        <fullName evidence="1">Helix-turn-helix domain-containing protein</fullName>
    </submittedName>
</protein>
<dbReference type="SUPFAM" id="SSF47413">
    <property type="entry name" value="lambda repressor-like DNA-binding domains"/>
    <property type="match status" value="1"/>
</dbReference>
<proteinExistence type="predicted"/>
<name>A0A6N8LZJ2_9SPHN</name>
<dbReference type="Proteomes" id="UP000436801">
    <property type="component" value="Unassembled WGS sequence"/>
</dbReference>
<accession>A0A6N8LZJ2</accession>
<organism evidence="1 2">
    <name type="scientific">Sphingomonas carotinifaciens</name>
    <dbReference type="NCBI Taxonomy" id="1166323"/>
    <lineage>
        <taxon>Bacteria</taxon>
        <taxon>Pseudomonadati</taxon>
        <taxon>Pseudomonadota</taxon>
        <taxon>Alphaproteobacteria</taxon>
        <taxon>Sphingomonadales</taxon>
        <taxon>Sphingomonadaceae</taxon>
        <taxon>Sphingomonas</taxon>
    </lineage>
</organism>
<dbReference type="AlphaFoldDB" id="A0A6N8LZJ2"/>
<reference evidence="1 2" key="1">
    <citation type="submission" date="2019-12" db="EMBL/GenBank/DDBJ databases">
        <authorList>
            <person name="Zheng J."/>
        </authorList>
    </citation>
    <scope>NUCLEOTIDE SEQUENCE [LARGE SCALE GENOMIC DNA]</scope>
    <source>
        <strain evidence="1 2">DSM 27347</strain>
    </source>
</reference>
<dbReference type="InterPro" id="IPR010982">
    <property type="entry name" value="Lambda_DNA-bd_dom_sf"/>
</dbReference>
<dbReference type="Pfam" id="PF13560">
    <property type="entry name" value="HTH_31"/>
    <property type="match status" value="1"/>
</dbReference>
<dbReference type="GO" id="GO:0003677">
    <property type="term" value="F:DNA binding"/>
    <property type="evidence" value="ECO:0007669"/>
    <property type="project" value="InterPro"/>
</dbReference>
<sequence>MTDGAILRMRFGKRVGRLAKRSGLSVDELADRAELSTSRMEDVLHGRQNCVTLREMNVIARALAAPLPDLLAPSDDWDRGARGS</sequence>
<comment type="caution">
    <text evidence="1">The sequence shown here is derived from an EMBL/GenBank/DDBJ whole genome shotgun (WGS) entry which is preliminary data.</text>
</comment>
<dbReference type="EMBL" id="WSUT01000007">
    <property type="protein sequence ID" value="MWC45679.1"/>
    <property type="molecule type" value="Genomic_DNA"/>
</dbReference>
<gene>
    <name evidence="1" type="ORF">GQR91_18855</name>
</gene>
<evidence type="ECO:0000313" key="1">
    <source>
        <dbReference type="EMBL" id="MWC45679.1"/>
    </source>
</evidence>
<dbReference type="CDD" id="cd00093">
    <property type="entry name" value="HTH_XRE"/>
    <property type="match status" value="1"/>
</dbReference>
<dbReference type="InterPro" id="IPR001387">
    <property type="entry name" value="Cro/C1-type_HTH"/>
</dbReference>
<evidence type="ECO:0000313" key="2">
    <source>
        <dbReference type="Proteomes" id="UP000436801"/>
    </source>
</evidence>
<dbReference type="Gene3D" id="1.10.260.40">
    <property type="entry name" value="lambda repressor-like DNA-binding domains"/>
    <property type="match status" value="1"/>
</dbReference>